<feature type="region of interest" description="Disordered" evidence="1">
    <location>
        <begin position="442"/>
        <end position="464"/>
    </location>
</feature>
<dbReference type="OrthoDB" id="2590590at2759"/>
<evidence type="ECO:0000256" key="1">
    <source>
        <dbReference type="SAM" id="MobiDB-lite"/>
    </source>
</evidence>
<protein>
    <submittedName>
        <fullName evidence="2">Uncharacterized protein</fullName>
    </submittedName>
</protein>
<feature type="region of interest" description="Disordered" evidence="1">
    <location>
        <begin position="300"/>
        <end position="342"/>
    </location>
</feature>
<dbReference type="Proteomes" id="UP000703269">
    <property type="component" value="Unassembled WGS sequence"/>
</dbReference>
<dbReference type="AlphaFoldDB" id="A0A9P3FXD2"/>
<feature type="compositionally biased region" description="Low complexity" evidence="1">
    <location>
        <begin position="314"/>
        <end position="329"/>
    </location>
</feature>
<feature type="region of interest" description="Disordered" evidence="1">
    <location>
        <begin position="103"/>
        <end position="126"/>
    </location>
</feature>
<evidence type="ECO:0000313" key="2">
    <source>
        <dbReference type="EMBL" id="GJE84873.1"/>
    </source>
</evidence>
<feature type="region of interest" description="Disordered" evidence="1">
    <location>
        <begin position="662"/>
        <end position="684"/>
    </location>
</feature>
<name>A0A9P3FXD2_9APHY</name>
<feature type="region of interest" description="Disordered" evidence="1">
    <location>
        <begin position="1"/>
        <end position="37"/>
    </location>
</feature>
<organism evidence="2 3">
    <name type="scientific">Phanerochaete sordida</name>
    <dbReference type="NCBI Taxonomy" id="48140"/>
    <lineage>
        <taxon>Eukaryota</taxon>
        <taxon>Fungi</taxon>
        <taxon>Dikarya</taxon>
        <taxon>Basidiomycota</taxon>
        <taxon>Agaricomycotina</taxon>
        <taxon>Agaricomycetes</taxon>
        <taxon>Polyporales</taxon>
        <taxon>Phanerochaetaceae</taxon>
        <taxon>Phanerochaete</taxon>
    </lineage>
</organism>
<feature type="compositionally biased region" description="Acidic residues" evidence="1">
    <location>
        <begin position="15"/>
        <end position="25"/>
    </location>
</feature>
<reference evidence="2 3" key="1">
    <citation type="submission" date="2021-08" db="EMBL/GenBank/DDBJ databases">
        <title>Draft Genome Sequence of Phanerochaete sordida strain YK-624.</title>
        <authorList>
            <person name="Mori T."/>
            <person name="Dohra H."/>
            <person name="Suzuki T."/>
            <person name="Kawagishi H."/>
            <person name="Hirai H."/>
        </authorList>
    </citation>
    <scope>NUCLEOTIDE SEQUENCE [LARGE SCALE GENOMIC DNA]</scope>
    <source>
        <strain evidence="2 3">YK-624</strain>
    </source>
</reference>
<keyword evidence="3" id="KW-1185">Reference proteome</keyword>
<comment type="caution">
    <text evidence="2">The sequence shown here is derived from an EMBL/GenBank/DDBJ whole genome shotgun (WGS) entry which is preliminary data.</text>
</comment>
<gene>
    <name evidence="2" type="ORF">PsYK624_009490</name>
</gene>
<sequence length="734" mass="80298">MSDHHDSYIPSIPEVDQDGGDELPTYEDLASQHGPNSRFGRWKAWIEKRAAERYADQTPEQLERRRQKGWGEGVRERIRSVGQAASASSSTGRPGLQLQIQTDLFPPVTPPGLLPEPEPEPPQPSIGEVLSPTRLQLHQFGSRFLPHSTSQIRCLLPILGDTMLLVGHDDGLSVLNMFPKEWSDEGLTERGPNDAVVYHVLSGECFLQMSLLEAESTGDGNPQGVVLALVGPTNESPGGQEGVRSIRMYNLASLASLAKWAAVQQPAAIPLHLGGVDGKGSHGRHHKSRQSLAKGLKHLRLDSPISQPSRSRNGGPAYASAGPAPSAHSRLPGRSSSGESTISVDSSWDVVEDLPLRWATDYVPLATLGSRLHGTSVHCYDMWRDPIERNRGVAYLAIVVKSNILLFHAPKGERAFRFVKEFYTPITARSISFVQQAVHDPMSRSPSDVTPRTRHASGTGPTRHLKGMSVGGVTPFYPSQLSLFATFEKKAGLIRIADAAVSEVEFTSSLGRRSRASWDGKGFVKDTKAAWIPPCKVDFLEPQLGRSLARSMYILTRGKQSHIMPHPLPANMLQVPPYRVLYWTSPPNNVIARISRPEDGSQPVIHFVAFGDEGIEVQELSLSRLSQRDGKGREDEPLRTHADFGGGEAGFLAAGGHWHKPFGSSFSHTPRRNDPDADSDSELSPEELADAMYAEQGVYGWVRKGSEDWRVIWLGGDAGSECEGRSGKERSMLG</sequence>
<feature type="compositionally biased region" description="Pro residues" evidence="1">
    <location>
        <begin position="107"/>
        <end position="124"/>
    </location>
</feature>
<accession>A0A9P3FXD2</accession>
<dbReference type="EMBL" id="BPQB01000001">
    <property type="protein sequence ID" value="GJE84873.1"/>
    <property type="molecule type" value="Genomic_DNA"/>
</dbReference>
<feature type="region of interest" description="Disordered" evidence="1">
    <location>
        <begin position="52"/>
        <end position="74"/>
    </location>
</feature>
<proteinExistence type="predicted"/>
<evidence type="ECO:0000313" key="3">
    <source>
        <dbReference type="Proteomes" id="UP000703269"/>
    </source>
</evidence>